<proteinExistence type="predicted"/>
<name>A0ACC0DC69_9PEZI</name>
<sequence>MPPILDSSSGIAPDDHNAADELGLRPIHVACLEGDFETVVALASEDGAVDALTEPQTGADWRLRETPIKLAALMGHLNIVEFLIERGASLVHEKVRNDTHASSYAREEGLAEQRRDFYFNTIQIGVESPDAVSARKVIYGLLSSPGRRSVLNAMRGPRADLGYVDYRLGKQGRSIVVYAPVYRIKTDITLYSKKTIGVITTKGQGDVLMAAHSGFRRGGDHDEKCLDTEKWNYIALHHIAALIKFKFPGNLYDNGARPVDDDAQRGRAHAGHVEILLASWYALEMVRRATGASGSAASVEWLLSRLHRVKTATNLGAARCAIIMIDHQPCATCLKFINHLYQYTGVYFAVQGSVGVGPTIVTKDPRNNLRLDTFGDVFAPEDGEDADTDMDVDEGDDEGDGVVVPETPAAALARNAATARGGAHALETIESPTDDTPPAEQTTPGPRPLPWMTDPRQRTPSSDSDSGIDDISHAARVVMEQIARPHLHPPHPTTPLTATRAPMAWPPPNAGAGSSSRRGRREDPFSNMPPSRVPANHLELVADYKKKTPVWQWPGYEAVAQMRSEDLRRRLAEATPCPGGEGADTELVEDTIEDVGRDMGEDIDVGMGVGAGADAGASDEDMIIVDQPDDSDDADAAAYSPGSGHSPAHQSIMSKMNSQPNEREEDPEDSPLKNPKVFLYSSFVPIPRSSRSDDGSSMLQSSMASQPRFHMQDNHVDNGNEDAEEDDFYMIRPSQRARLGDCTMDEDADEEVDMVSAHFPPARPVSFSQFKYQPRARHGRVIGKGKAPEAPMFQPRPIPGFRGLHRLGR</sequence>
<reference evidence="1 2" key="1">
    <citation type="journal article" date="2022" name="New Phytol.">
        <title>Ecological generalism drives hyperdiversity of secondary metabolite gene clusters in xylarialean endophytes.</title>
        <authorList>
            <person name="Franco M.E.E."/>
            <person name="Wisecaver J.H."/>
            <person name="Arnold A.E."/>
            <person name="Ju Y.M."/>
            <person name="Slot J.C."/>
            <person name="Ahrendt S."/>
            <person name="Moore L.P."/>
            <person name="Eastman K.E."/>
            <person name="Scott K."/>
            <person name="Konkel Z."/>
            <person name="Mondo S.J."/>
            <person name="Kuo A."/>
            <person name="Hayes R.D."/>
            <person name="Haridas S."/>
            <person name="Andreopoulos B."/>
            <person name="Riley R."/>
            <person name="LaButti K."/>
            <person name="Pangilinan J."/>
            <person name="Lipzen A."/>
            <person name="Amirebrahimi M."/>
            <person name="Yan J."/>
            <person name="Adam C."/>
            <person name="Keymanesh K."/>
            <person name="Ng V."/>
            <person name="Louie K."/>
            <person name="Northen T."/>
            <person name="Drula E."/>
            <person name="Henrissat B."/>
            <person name="Hsieh H.M."/>
            <person name="Youens-Clark K."/>
            <person name="Lutzoni F."/>
            <person name="Miadlikowska J."/>
            <person name="Eastwood D.C."/>
            <person name="Hamelin R.C."/>
            <person name="Grigoriev I.V."/>
            <person name="U'Ren J.M."/>
        </authorList>
    </citation>
    <scope>NUCLEOTIDE SEQUENCE [LARGE SCALE GENOMIC DNA]</scope>
    <source>
        <strain evidence="1 2">ER1909</strain>
    </source>
</reference>
<dbReference type="EMBL" id="MU394291">
    <property type="protein sequence ID" value="KAI6090346.1"/>
    <property type="molecule type" value="Genomic_DNA"/>
</dbReference>
<comment type="caution">
    <text evidence="1">The sequence shown here is derived from an EMBL/GenBank/DDBJ whole genome shotgun (WGS) entry which is preliminary data.</text>
</comment>
<keyword evidence="2" id="KW-1185">Reference proteome</keyword>
<dbReference type="Proteomes" id="UP001497680">
    <property type="component" value="Unassembled WGS sequence"/>
</dbReference>
<evidence type="ECO:0000313" key="2">
    <source>
        <dbReference type="Proteomes" id="UP001497680"/>
    </source>
</evidence>
<organism evidence="1 2">
    <name type="scientific">Hypoxylon rubiginosum</name>
    <dbReference type="NCBI Taxonomy" id="110542"/>
    <lineage>
        <taxon>Eukaryota</taxon>
        <taxon>Fungi</taxon>
        <taxon>Dikarya</taxon>
        <taxon>Ascomycota</taxon>
        <taxon>Pezizomycotina</taxon>
        <taxon>Sordariomycetes</taxon>
        <taxon>Xylariomycetidae</taxon>
        <taxon>Xylariales</taxon>
        <taxon>Hypoxylaceae</taxon>
        <taxon>Hypoxylon</taxon>
    </lineage>
</organism>
<gene>
    <name evidence="1" type="ORF">F4821DRAFT_229110</name>
</gene>
<protein>
    <submittedName>
        <fullName evidence="1">Uncharacterized protein</fullName>
    </submittedName>
</protein>
<accession>A0ACC0DC69</accession>
<evidence type="ECO:0000313" key="1">
    <source>
        <dbReference type="EMBL" id="KAI6090346.1"/>
    </source>
</evidence>